<keyword evidence="3 6" id="KW-0812">Transmembrane</keyword>
<comment type="subcellular location">
    <subcellularLocation>
        <location evidence="6">Cell membrane</location>
        <topology evidence="6">Multi-pass membrane protein</topology>
    </subcellularLocation>
    <subcellularLocation>
        <location evidence="1">Membrane</location>
        <topology evidence="1">Multi-pass membrane protein</topology>
    </subcellularLocation>
</comment>
<feature type="region of interest" description="Disordered" evidence="7">
    <location>
        <begin position="138"/>
        <end position="171"/>
    </location>
</feature>
<evidence type="ECO:0000313" key="9">
    <source>
        <dbReference type="Proteomes" id="UP000095751"/>
    </source>
</evidence>
<gene>
    <name evidence="8" type="ORF">FRACYDRAFT_268660</name>
</gene>
<dbReference type="PANTHER" id="PTHR12385">
    <property type="entry name" value="CHOLINE TRANSPORTER-LIKE (SLC FAMILY 44)"/>
    <property type="match status" value="1"/>
</dbReference>
<evidence type="ECO:0000313" key="8">
    <source>
        <dbReference type="EMBL" id="OEU17326.1"/>
    </source>
</evidence>
<sequence>MGIFNRKNLIDCILWDECETHVFIKRGEIILLGVLLVSLYWTTMVIINIVRVTVSGAIGGTWWFGEGGEVESNNTNHHHDNESSNRNSDNVLDRLIRACTSSFGTICFGSFVDFPAQILSMIVTFLCWLLDHTNSHDGDHPPEKNSTNNMSLTRRRSSNNNNNNEEDIDDRKKKTTAFTVVKTHLHRLKRVLHSCNRWSYTYIGMYNYSYCDGGEKAIQLFETREWMDIVRDNLIQNILFMATIVIGGSSGTVAMVVEEVDGYMFTSLHKPVVTSFWIGFFLGFILSNILLLGLAGSAVNTILVCFAAEPFEFDRNHPHLSSEMREVWSQQVWEPDDIEGGDKLND</sequence>
<evidence type="ECO:0000256" key="7">
    <source>
        <dbReference type="SAM" id="MobiDB-lite"/>
    </source>
</evidence>
<feature type="transmembrane region" description="Helical" evidence="6">
    <location>
        <begin position="277"/>
        <end position="308"/>
    </location>
</feature>
<organism evidence="8 9">
    <name type="scientific">Fragilariopsis cylindrus CCMP1102</name>
    <dbReference type="NCBI Taxonomy" id="635003"/>
    <lineage>
        <taxon>Eukaryota</taxon>
        <taxon>Sar</taxon>
        <taxon>Stramenopiles</taxon>
        <taxon>Ochrophyta</taxon>
        <taxon>Bacillariophyta</taxon>
        <taxon>Bacillariophyceae</taxon>
        <taxon>Bacillariophycidae</taxon>
        <taxon>Bacillariales</taxon>
        <taxon>Bacillariaceae</taxon>
        <taxon>Fragilariopsis</taxon>
    </lineage>
</organism>
<dbReference type="PANTHER" id="PTHR12385:SF4">
    <property type="entry name" value="PROTEIN PNS1"/>
    <property type="match status" value="1"/>
</dbReference>
<protein>
    <recommendedName>
        <fullName evidence="6">Choline transporter-like protein</fullName>
    </recommendedName>
</protein>
<dbReference type="EMBL" id="KV784357">
    <property type="protein sequence ID" value="OEU17326.1"/>
    <property type="molecule type" value="Genomic_DNA"/>
</dbReference>
<comment type="similarity">
    <text evidence="2 6">Belongs to the CTL (choline transporter-like) family.</text>
</comment>
<evidence type="ECO:0000256" key="3">
    <source>
        <dbReference type="ARBA" id="ARBA00022692"/>
    </source>
</evidence>
<reference evidence="8 9" key="1">
    <citation type="submission" date="2016-09" db="EMBL/GenBank/DDBJ databases">
        <title>Extensive genetic diversity and differential bi-allelic expression allows diatom success in the polar Southern Ocean.</title>
        <authorList>
            <consortium name="DOE Joint Genome Institute"/>
            <person name="Mock T."/>
            <person name="Otillar R.P."/>
            <person name="Strauss J."/>
            <person name="Dupont C."/>
            <person name="Frickenhaus S."/>
            <person name="Maumus F."/>
            <person name="Mcmullan M."/>
            <person name="Sanges R."/>
            <person name="Schmutz J."/>
            <person name="Toseland A."/>
            <person name="Valas R."/>
            <person name="Veluchamy A."/>
            <person name="Ward B.J."/>
            <person name="Allen A."/>
            <person name="Barry K."/>
            <person name="Falciatore A."/>
            <person name="Ferrante M."/>
            <person name="Fortunato A.E."/>
            <person name="Gloeckner G."/>
            <person name="Gruber A."/>
            <person name="Hipkin R."/>
            <person name="Janech M."/>
            <person name="Kroth P."/>
            <person name="Leese F."/>
            <person name="Lindquist E."/>
            <person name="Lyon B.R."/>
            <person name="Martin J."/>
            <person name="Mayer C."/>
            <person name="Parker M."/>
            <person name="Quesneville H."/>
            <person name="Raymond J."/>
            <person name="Uhlig C."/>
            <person name="Valentin K.U."/>
            <person name="Worden A.Z."/>
            <person name="Armbrust E.V."/>
            <person name="Bowler C."/>
            <person name="Green B."/>
            <person name="Moulton V."/>
            <person name="Van Oosterhout C."/>
            <person name="Grigoriev I."/>
        </authorList>
    </citation>
    <scope>NUCLEOTIDE SEQUENCE [LARGE SCALE GENOMIC DNA]</scope>
    <source>
        <strain evidence="8 9">CCMP1102</strain>
    </source>
</reference>
<feature type="compositionally biased region" description="Low complexity" evidence="7">
    <location>
        <begin position="145"/>
        <end position="163"/>
    </location>
</feature>
<dbReference type="GO" id="GO:0022857">
    <property type="term" value="F:transmembrane transporter activity"/>
    <property type="evidence" value="ECO:0007669"/>
    <property type="project" value="UniProtKB-UniRule"/>
</dbReference>
<evidence type="ECO:0000256" key="6">
    <source>
        <dbReference type="RuleBase" id="RU368066"/>
    </source>
</evidence>
<feature type="transmembrane region" description="Helical" evidence="6">
    <location>
        <begin position="234"/>
        <end position="257"/>
    </location>
</feature>
<dbReference type="InParanoid" id="A0A1E7FGP2"/>
<feature type="transmembrane region" description="Helical" evidence="6">
    <location>
        <begin position="29"/>
        <end position="50"/>
    </location>
</feature>
<dbReference type="GO" id="GO:0005886">
    <property type="term" value="C:plasma membrane"/>
    <property type="evidence" value="ECO:0007669"/>
    <property type="project" value="UniProtKB-SubCell"/>
</dbReference>
<dbReference type="KEGG" id="fcy:FRACYDRAFT_268660"/>
<dbReference type="Proteomes" id="UP000095751">
    <property type="component" value="Unassembled WGS sequence"/>
</dbReference>
<evidence type="ECO:0000256" key="5">
    <source>
        <dbReference type="ARBA" id="ARBA00023136"/>
    </source>
</evidence>
<keyword evidence="5 6" id="KW-0472">Membrane</keyword>
<evidence type="ECO:0000256" key="2">
    <source>
        <dbReference type="ARBA" id="ARBA00007168"/>
    </source>
</evidence>
<dbReference type="Pfam" id="PF04515">
    <property type="entry name" value="Choline_transpo"/>
    <property type="match status" value="1"/>
</dbReference>
<comment type="caution">
    <text evidence="6">Lacks conserved residue(s) required for the propagation of feature annotation.</text>
</comment>
<dbReference type="InterPro" id="IPR007603">
    <property type="entry name" value="Choline_transptr-like"/>
</dbReference>
<evidence type="ECO:0000256" key="4">
    <source>
        <dbReference type="ARBA" id="ARBA00022989"/>
    </source>
</evidence>
<proteinExistence type="inferred from homology"/>
<name>A0A1E7FGP2_9STRA</name>
<dbReference type="AlphaFoldDB" id="A0A1E7FGP2"/>
<keyword evidence="9" id="KW-1185">Reference proteome</keyword>
<accession>A0A1E7FGP2</accession>
<keyword evidence="4 6" id="KW-1133">Transmembrane helix</keyword>
<dbReference type="OrthoDB" id="45106at2759"/>
<comment type="function">
    <text evidence="6">Choline transporter.</text>
</comment>
<evidence type="ECO:0000256" key="1">
    <source>
        <dbReference type="ARBA" id="ARBA00004141"/>
    </source>
</evidence>